<sequence length="38" mass="4349">MFVTIHHEDTEECDEDTFSDGADGGFYRASPADPFHWD</sequence>
<keyword evidence="3" id="KW-1185">Reference proteome</keyword>
<accession>A0A1Q2U300</accession>
<evidence type="ECO:0000313" key="2">
    <source>
        <dbReference type="EMBL" id="BAW98346.1"/>
    </source>
</evidence>
<evidence type="ECO:0000256" key="1">
    <source>
        <dbReference type="SAM" id="MobiDB-lite"/>
    </source>
</evidence>
<reference evidence="2 3" key="1">
    <citation type="submission" date="2017-01" db="EMBL/GenBank/DDBJ databases">
        <title>Complete Genome Sequence of Vibrio Parahaemolyticus Bacteriophage pTD1.</title>
        <authorList>
            <person name="Midorikawa Y."/>
            <person name="Sano M."/>
        </authorList>
    </citation>
    <scope>NUCLEOTIDE SEQUENCE [LARGE SCALE GENOMIC DNA]</scope>
    <source>
        <strain evidence="2">PTD1</strain>
    </source>
</reference>
<dbReference type="Proteomes" id="UP000221243">
    <property type="component" value="Segment"/>
</dbReference>
<feature type="region of interest" description="Disordered" evidence="1">
    <location>
        <begin position="1"/>
        <end position="38"/>
    </location>
</feature>
<proteinExistence type="predicted"/>
<protein>
    <submittedName>
        <fullName evidence="2">Uncharacterized protein</fullName>
    </submittedName>
</protein>
<dbReference type="RefSeq" id="YP_009599424.1">
    <property type="nucleotide sequence ID" value="NC_041916.1"/>
</dbReference>
<organism evidence="2 3">
    <name type="scientific">Vibrio phage pTD1</name>
    <dbReference type="NCBI Taxonomy" id="1938577"/>
    <lineage>
        <taxon>Viruses</taxon>
        <taxon>Duplodnaviria</taxon>
        <taxon>Heunggongvirae</taxon>
        <taxon>Uroviricota</taxon>
        <taxon>Caudoviricetes</taxon>
        <taxon>Chimalliviridae</taxon>
        <taxon>Gorgonvirinae</taxon>
        <taxon>Tidunavirus</taxon>
        <taxon>Tidunavirus pTD1</taxon>
    </lineage>
</organism>
<dbReference type="KEGG" id="vg:40075153"/>
<dbReference type="GeneID" id="40075153"/>
<name>A0A1Q2U300_9CAUD</name>
<evidence type="ECO:0000313" key="3">
    <source>
        <dbReference type="Proteomes" id="UP000221243"/>
    </source>
</evidence>
<dbReference type="EMBL" id="AP017972">
    <property type="protein sequence ID" value="BAW98346.1"/>
    <property type="molecule type" value="Genomic_DNA"/>
</dbReference>